<dbReference type="GO" id="GO:0004595">
    <property type="term" value="F:pantetheine-phosphate adenylyltransferase activity"/>
    <property type="evidence" value="ECO:0007669"/>
    <property type="project" value="UniProtKB-UniRule"/>
</dbReference>
<dbReference type="GO" id="GO:0005524">
    <property type="term" value="F:ATP binding"/>
    <property type="evidence" value="ECO:0007669"/>
    <property type="project" value="UniProtKB-KW"/>
</dbReference>
<dbReference type="AlphaFoldDB" id="A0A1F8EJT6"/>
<comment type="caution">
    <text evidence="11">The sequence shown here is derived from an EMBL/GenBank/DDBJ whole genome shotgun (WGS) entry which is preliminary data.</text>
</comment>
<feature type="binding site" evidence="9">
    <location>
        <begin position="124"/>
        <end position="130"/>
    </location>
    <ligand>
        <name>ATP</name>
        <dbReference type="ChEBI" id="CHEBI:30616"/>
    </ligand>
</feature>
<evidence type="ECO:0000313" key="11">
    <source>
        <dbReference type="EMBL" id="OGN01125.1"/>
    </source>
</evidence>
<comment type="catalytic activity">
    <reaction evidence="8 9">
        <text>(R)-4'-phosphopantetheine + ATP + H(+) = 3'-dephospho-CoA + diphosphate</text>
        <dbReference type="Rhea" id="RHEA:19801"/>
        <dbReference type="ChEBI" id="CHEBI:15378"/>
        <dbReference type="ChEBI" id="CHEBI:30616"/>
        <dbReference type="ChEBI" id="CHEBI:33019"/>
        <dbReference type="ChEBI" id="CHEBI:57328"/>
        <dbReference type="ChEBI" id="CHEBI:61723"/>
        <dbReference type="EC" id="2.7.7.3"/>
    </reaction>
</comment>
<dbReference type="InterPro" id="IPR001980">
    <property type="entry name" value="PPAT"/>
</dbReference>
<evidence type="ECO:0000256" key="1">
    <source>
        <dbReference type="ARBA" id="ARBA00022490"/>
    </source>
</evidence>
<dbReference type="GO" id="GO:0005737">
    <property type="term" value="C:cytoplasm"/>
    <property type="evidence" value="ECO:0007669"/>
    <property type="project" value="UniProtKB-SubCell"/>
</dbReference>
<name>A0A1F8EJT6_9BACT</name>
<dbReference type="HAMAP" id="MF_00151">
    <property type="entry name" value="PPAT_bact"/>
    <property type="match status" value="1"/>
</dbReference>
<proteinExistence type="inferred from homology"/>
<evidence type="ECO:0000256" key="6">
    <source>
        <dbReference type="ARBA" id="ARBA00022842"/>
    </source>
</evidence>
<dbReference type="NCBIfam" id="TIGR00125">
    <property type="entry name" value="cyt_tran_rel"/>
    <property type="match status" value="1"/>
</dbReference>
<feature type="binding site" evidence="9">
    <location>
        <position position="74"/>
    </location>
    <ligand>
        <name>substrate</name>
    </ligand>
</feature>
<feature type="binding site" evidence="9">
    <location>
        <begin position="9"/>
        <end position="10"/>
    </location>
    <ligand>
        <name>ATP</name>
        <dbReference type="ChEBI" id="CHEBI:30616"/>
    </ligand>
</feature>
<evidence type="ECO:0000256" key="3">
    <source>
        <dbReference type="ARBA" id="ARBA00022695"/>
    </source>
</evidence>
<sequence>MRTAVYAGSFDPLTKGYLWVIEYGSALFDRLIVCLGNNPEKRYTFSESERISMIESSCIHLSNVSVYPLGKDFLVNFSEKIGAKWLLRGIRNENDYKYEVDMRDENNAINPAINTTLVLPPLELRRVSSSFVKSLVGPTGWKEIVEKHLPPEVHKKFIGKYSDKEGL</sequence>
<feature type="binding site" evidence="9">
    <location>
        <position position="99"/>
    </location>
    <ligand>
        <name>ATP</name>
        <dbReference type="ChEBI" id="CHEBI:30616"/>
    </ligand>
</feature>
<gene>
    <name evidence="9" type="primary">coaD</name>
    <name evidence="11" type="ORF">A2650_00490</name>
</gene>
<evidence type="ECO:0000259" key="10">
    <source>
        <dbReference type="Pfam" id="PF01467"/>
    </source>
</evidence>
<feature type="binding site" evidence="9">
    <location>
        <position position="41"/>
    </location>
    <ligand>
        <name>substrate</name>
    </ligand>
</feature>
<feature type="binding site" evidence="9">
    <location>
        <position position="88"/>
    </location>
    <ligand>
        <name>substrate</name>
    </ligand>
</feature>
<evidence type="ECO:0000256" key="4">
    <source>
        <dbReference type="ARBA" id="ARBA00022741"/>
    </source>
</evidence>
<dbReference type="Gene3D" id="3.40.50.620">
    <property type="entry name" value="HUPs"/>
    <property type="match status" value="1"/>
</dbReference>
<evidence type="ECO:0000256" key="5">
    <source>
        <dbReference type="ARBA" id="ARBA00022840"/>
    </source>
</evidence>
<comment type="subunit">
    <text evidence="9">Homohexamer.</text>
</comment>
<keyword evidence="1 9" id="KW-0963">Cytoplasm</keyword>
<dbReference type="NCBIfam" id="TIGR01510">
    <property type="entry name" value="coaD_prev_kdtB"/>
    <property type="match status" value="1"/>
</dbReference>
<evidence type="ECO:0000256" key="7">
    <source>
        <dbReference type="ARBA" id="ARBA00022993"/>
    </source>
</evidence>
<evidence type="ECO:0000256" key="8">
    <source>
        <dbReference type="ARBA" id="ARBA00029346"/>
    </source>
</evidence>
<comment type="function">
    <text evidence="9">Reversibly transfers an adenylyl group from ATP to 4'-phosphopantetheine, yielding dephospho-CoA (dPCoA) and pyrophosphate.</text>
</comment>
<feature type="domain" description="Cytidyltransferase-like" evidence="10">
    <location>
        <begin position="5"/>
        <end position="131"/>
    </location>
</feature>
<dbReference type="PRINTS" id="PR01020">
    <property type="entry name" value="LPSBIOSNTHSS"/>
</dbReference>
<dbReference type="PANTHER" id="PTHR21342">
    <property type="entry name" value="PHOSPHOPANTETHEINE ADENYLYLTRANSFERASE"/>
    <property type="match status" value="1"/>
</dbReference>
<keyword evidence="6 9" id="KW-0460">Magnesium</keyword>
<comment type="caution">
    <text evidence="9">Lacks conserved residue(s) required for the propagation of feature annotation.</text>
</comment>
<keyword evidence="4 9" id="KW-0547">Nucleotide-binding</keyword>
<protein>
    <recommendedName>
        <fullName evidence="9">Phosphopantetheine adenylyltransferase</fullName>
        <ecNumber evidence="9">2.7.7.3</ecNumber>
    </recommendedName>
    <alternativeName>
        <fullName evidence="9">Dephospho-CoA pyrophosphorylase</fullName>
    </alternativeName>
    <alternativeName>
        <fullName evidence="9">Pantetheine-phosphate adenylyltransferase</fullName>
        <shortName evidence="9">PPAT</shortName>
    </alternativeName>
</protein>
<organism evidence="11 12">
    <name type="scientific">Candidatus Yanofskybacteria bacterium RIFCSPHIGHO2_01_FULL_41_53</name>
    <dbReference type="NCBI Taxonomy" id="1802663"/>
    <lineage>
        <taxon>Bacteria</taxon>
        <taxon>Candidatus Yanofskyibacteriota</taxon>
    </lineage>
</organism>
<dbReference type="PANTHER" id="PTHR21342:SF1">
    <property type="entry name" value="PHOSPHOPANTETHEINE ADENYLYLTRANSFERASE"/>
    <property type="match status" value="1"/>
</dbReference>
<dbReference type="EMBL" id="MGJD01000010">
    <property type="protein sequence ID" value="OGN01125.1"/>
    <property type="molecule type" value="Genomic_DNA"/>
</dbReference>
<accession>A0A1F8EJT6</accession>
<keyword evidence="3 9" id="KW-0548">Nucleotidyltransferase</keyword>
<comment type="cofactor">
    <cofactor evidence="9">
        <name>Mg(2+)</name>
        <dbReference type="ChEBI" id="CHEBI:18420"/>
    </cofactor>
</comment>
<reference evidence="11 12" key="1">
    <citation type="journal article" date="2016" name="Nat. Commun.">
        <title>Thousands of microbial genomes shed light on interconnected biogeochemical processes in an aquifer system.</title>
        <authorList>
            <person name="Anantharaman K."/>
            <person name="Brown C.T."/>
            <person name="Hug L.A."/>
            <person name="Sharon I."/>
            <person name="Castelle C.J."/>
            <person name="Probst A.J."/>
            <person name="Thomas B.C."/>
            <person name="Singh A."/>
            <person name="Wilkins M.J."/>
            <person name="Karaoz U."/>
            <person name="Brodie E.L."/>
            <person name="Williams K.H."/>
            <person name="Hubbard S.S."/>
            <person name="Banfield J.F."/>
        </authorList>
    </citation>
    <scope>NUCLEOTIDE SEQUENCE [LARGE SCALE GENOMIC DNA]</scope>
</reference>
<dbReference type="EC" id="2.7.7.3" evidence="9"/>
<comment type="similarity">
    <text evidence="9">Belongs to the bacterial CoaD family.</text>
</comment>
<keyword evidence="5 9" id="KW-0067">ATP-binding</keyword>
<dbReference type="InterPro" id="IPR014729">
    <property type="entry name" value="Rossmann-like_a/b/a_fold"/>
</dbReference>
<dbReference type="Pfam" id="PF01467">
    <property type="entry name" value="CTP_transf_like"/>
    <property type="match status" value="1"/>
</dbReference>
<dbReference type="UniPathway" id="UPA00241">
    <property type="reaction ID" value="UER00355"/>
</dbReference>
<keyword evidence="7 9" id="KW-0173">Coenzyme A biosynthesis</keyword>
<comment type="pathway">
    <text evidence="9">Cofactor biosynthesis; coenzyme A biosynthesis; CoA from (R)-pantothenate: step 4/5.</text>
</comment>
<feature type="binding site" evidence="9">
    <location>
        <position position="9"/>
    </location>
    <ligand>
        <name>substrate</name>
    </ligand>
</feature>
<feature type="binding site" evidence="9">
    <location>
        <begin position="89"/>
        <end position="91"/>
    </location>
    <ligand>
        <name>ATP</name>
        <dbReference type="ChEBI" id="CHEBI:30616"/>
    </ligand>
</feature>
<evidence type="ECO:0000256" key="2">
    <source>
        <dbReference type="ARBA" id="ARBA00022679"/>
    </source>
</evidence>
<keyword evidence="2 9" id="KW-0808">Transferase</keyword>
<dbReference type="SUPFAM" id="SSF52374">
    <property type="entry name" value="Nucleotidylyl transferase"/>
    <property type="match status" value="1"/>
</dbReference>
<dbReference type="GO" id="GO:0015937">
    <property type="term" value="P:coenzyme A biosynthetic process"/>
    <property type="evidence" value="ECO:0007669"/>
    <property type="project" value="UniProtKB-UniRule"/>
</dbReference>
<dbReference type="Proteomes" id="UP000177117">
    <property type="component" value="Unassembled WGS sequence"/>
</dbReference>
<dbReference type="InterPro" id="IPR004821">
    <property type="entry name" value="Cyt_trans-like"/>
</dbReference>
<comment type="subcellular location">
    <subcellularLocation>
        <location evidence="9">Cytoplasm</location>
    </subcellularLocation>
</comment>
<evidence type="ECO:0000313" key="12">
    <source>
        <dbReference type="Proteomes" id="UP000177117"/>
    </source>
</evidence>
<evidence type="ECO:0000256" key="9">
    <source>
        <dbReference type="HAMAP-Rule" id="MF_00151"/>
    </source>
</evidence>